<dbReference type="Pfam" id="PF03055">
    <property type="entry name" value="RPE65"/>
    <property type="match status" value="1"/>
</dbReference>
<name>R9LEW0_9BACL</name>
<dbReference type="Proteomes" id="UP000019598">
    <property type="component" value="Unassembled WGS sequence"/>
</dbReference>
<feature type="binding site" evidence="5">
    <location>
        <position position="209"/>
    </location>
    <ligand>
        <name>Fe cation</name>
        <dbReference type="ChEBI" id="CHEBI:24875"/>
        <note>catalytic</note>
    </ligand>
</feature>
<evidence type="ECO:0000313" key="7">
    <source>
        <dbReference type="Proteomes" id="UP000019598"/>
    </source>
</evidence>
<dbReference type="GO" id="GO:0046872">
    <property type="term" value="F:metal ion binding"/>
    <property type="evidence" value="ECO:0007669"/>
    <property type="project" value="UniProtKB-KW"/>
</dbReference>
<evidence type="ECO:0000256" key="4">
    <source>
        <dbReference type="ARBA" id="ARBA00023004"/>
    </source>
</evidence>
<feature type="binding site" evidence="5">
    <location>
        <position position="159"/>
    </location>
    <ligand>
        <name>Fe cation</name>
        <dbReference type="ChEBI" id="CHEBI:24875"/>
        <note>catalytic</note>
    </ligand>
</feature>
<evidence type="ECO:0000256" key="1">
    <source>
        <dbReference type="ARBA" id="ARBA00006787"/>
    </source>
</evidence>
<evidence type="ECO:0000256" key="3">
    <source>
        <dbReference type="ARBA" id="ARBA00023002"/>
    </source>
</evidence>
<accession>R9LEW0</accession>
<dbReference type="STRING" id="1235795.C812_01619"/>
<keyword evidence="4 5" id="KW-0408">Iron</keyword>
<evidence type="ECO:0000256" key="5">
    <source>
        <dbReference type="PIRSR" id="PIRSR604294-1"/>
    </source>
</evidence>
<keyword evidence="3" id="KW-0560">Oxidoreductase</keyword>
<feature type="binding site" evidence="5">
    <location>
        <position position="455"/>
    </location>
    <ligand>
        <name>Fe cation</name>
        <dbReference type="ChEBI" id="CHEBI:24875"/>
        <note>catalytic</note>
    </ligand>
</feature>
<organism evidence="6 7">
    <name type="scientific">Paenibacillus barengoltzii G22</name>
    <dbReference type="NCBI Taxonomy" id="1235795"/>
    <lineage>
        <taxon>Bacteria</taxon>
        <taxon>Bacillati</taxon>
        <taxon>Bacillota</taxon>
        <taxon>Bacilli</taxon>
        <taxon>Bacillales</taxon>
        <taxon>Paenibacillaceae</taxon>
        <taxon>Paenibacillus</taxon>
    </lineage>
</organism>
<evidence type="ECO:0000313" key="6">
    <source>
        <dbReference type="EMBL" id="EOS57299.1"/>
    </source>
</evidence>
<dbReference type="HOGENOM" id="CLU_016472_1_2_9"/>
<comment type="similarity">
    <text evidence="1">Belongs to the carotenoid oxygenase family.</text>
</comment>
<dbReference type="GO" id="GO:0016121">
    <property type="term" value="P:carotene catabolic process"/>
    <property type="evidence" value="ECO:0007669"/>
    <property type="project" value="TreeGrafter"/>
</dbReference>
<gene>
    <name evidence="6" type="ORF">C812_01619</name>
</gene>
<protein>
    <submittedName>
        <fullName evidence="6">Uncharacterized protein</fullName>
    </submittedName>
</protein>
<feature type="binding site" evidence="5">
    <location>
        <position position="276"/>
    </location>
    <ligand>
        <name>Fe cation</name>
        <dbReference type="ChEBI" id="CHEBI:24875"/>
        <note>catalytic</note>
    </ligand>
</feature>
<dbReference type="InterPro" id="IPR004294">
    <property type="entry name" value="Carotenoid_Oase"/>
</dbReference>
<reference evidence="6 7" key="1">
    <citation type="submission" date="2013-04" db="EMBL/GenBank/DDBJ databases">
        <title>The Genome Sequence of Paenibacillus barengoltzii G22.</title>
        <authorList>
            <consortium name="The Broad Institute Genomics Platform"/>
            <consortium name="The Broad Institute Genome Sequencing Center for Infectious Disease"/>
            <person name="Earl A."/>
            <person name="Xavier R."/>
            <person name="Elson C."/>
            <person name="Duck W."/>
            <person name="Walker B."/>
            <person name="Young S."/>
            <person name="Zeng Q."/>
            <person name="Gargeya S."/>
            <person name="Fitzgerald M."/>
            <person name="Haas B."/>
            <person name="Abouelleil A."/>
            <person name="Allen A.W."/>
            <person name="Alvarado L."/>
            <person name="Arachchi H.M."/>
            <person name="Berlin A.M."/>
            <person name="Chapman S.B."/>
            <person name="Gainer-Dewar J."/>
            <person name="Goldberg J."/>
            <person name="Griggs A."/>
            <person name="Gujja S."/>
            <person name="Hansen M."/>
            <person name="Howarth C."/>
            <person name="Imamovic A."/>
            <person name="Ireland A."/>
            <person name="Larimer J."/>
            <person name="McCowan C."/>
            <person name="Murphy C."/>
            <person name="Pearson M."/>
            <person name="Poon T.W."/>
            <person name="Priest M."/>
            <person name="Roberts A."/>
            <person name="Saif S."/>
            <person name="Shea T."/>
            <person name="Sisk P."/>
            <person name="Sykes S."/>
            <person name="Wortman J."/>
            <person name="Nusbaum C."/>
            <person name="Birren B."/>
        </authorList>
    </citation>
    <scope>NUCLEOTIDE SEQUENCE [LARGE SCALE GENOMIC DNA]</scope>
    <source>
        <strain evidence="6 7">G22</strain>
    </source>
</reference>
<dbReference type="GO" id="GO:0010436">
    <property type="term" value="F:carotenoid dioxygenase activity"/>
    <property type="evidence" value="ECO:0007669"/>
    <property type="project" value="TreeGrafter"/>
</dbReference>
<dbReference type="GeneID" id="43344656"/>
<comment type="caution">
    <text evidence="6">The sequence shown here is derived from an EMBL/GenBank/DDBJ whole genome shotgun (WGS) entry which is preliminary data.</text>
</comment>
<dbReference type="PANTHER" id="PTHR10543">
    <property type="entry name" value="BETA-CAROTENE DIOXYGENASE"/>
    <property type="match status" value="1"/>
</dbReference>
<dbReference type="AlphaFoldDB" id="R9LEW0"/>
<keyword evidence="2 5" id="KW-0479">Metal-binding</keyword>
<dbReference type="PANTHER" id="PTHR10543:SF24">
    <property type="entry name" value="CAROTENOID ISOMEROOXYGENASE"/>
    <property type="match status" value="1"/>
</dbReference>
<dbReference type="EMBL" id="ASSZ01000013">
    <property type="protein sequence ID" value="EOS57299.1"/>
    <property type="molecule type" value="Genomic_DNA"/>
</dbReference>
<dbReference type="OrthoDB" id="6636843at2"/>
<sequence length="464" mass="52787">MNNYLNSVFRTWILEQNAVPLKTQGRIPYWLNGTLFRNGPAKFSADENAGWHTHWFDGLAMLHKFSFCEGNVIYSNRYLRSNAYYSTLEKGQFNIGFGSKGGTSIKYANNTNINVAILDDRFVALTENPGIMEFNPVNLETVDVFNFDDSLGGQLTTAHPHYDLQTGRYINFTTEFGRAHAYNVYSVAPHSRKRDLIASVPTDRPAYMHSFANTENYVVITEFPLVIDPRDLANEHKTLIENFTWKPDHGTLFRVVRKSDGVILKTFEAEAFFSFHHVNAFEIDGGLVLDICALKDDNMVNHLHVSNLKGNTGEPIFVQLRRYTVKFDSRNVSYEAISPESIELPTINYARSSGKSYRYAYGISTNKERYENYPNQLAKADVQNGTTTIWRQDGCYPGEPIFVQRPNANDEDDGVVLSVILDGRNSHSFLLVLEAQTFEELGRADVIHHIPFGFHGMFTGEQYM</sequence>
<dbReference type="RefSeq" id="WP_016312143.1">
    <property type="nucleotide sequence ID" value="NZ_KE159652.1"/>
</dbReference>
<comment type="cofactor">
    <cofactor evidence="5">
        <name>Fe(2+)</name>
        <dbReference type="ChEBI" id="CHEBI:29033"/>
    </cofactor>
    <text evidence="5">Binds 1 Fe(2+) ion per subunit.</text>
</comment>
<evidence type="ECO:0000256" key="2">
    <source>
        <dbReference type="ARBA" id="ARBA00022723"/>
    </source>
</evidence>
<dbReference type="PATRIC" id="fig|1235795.3.peg.1583"/>
<proteinExistence type="inferred from homology"/>